<dbReference type="InterPro" id="IPR000997">
    <property type="entry name" value="Cholinesterase"/>
</dbReference>
<gene>
    <name evidence="6" type="ORF">Daus18300_012587</name>
</gene>
<dbReference type="Proteomes" id="UP001583177">
    <property type="component" value="Unassembled WGS sequence"/>
</dbReference>
<evidence type="ECO:0000256" key="2">
    <source>
        <dbReference type="ARBA" id="ARBA00022801"/>
    </source>
</evidence>
<comment type="caution">
    <text evidence="6">The sequence shown here is derived from an EMBL/GenBank/DDBJ whole genome shotgun (WGS) entry which is preliminary data.</text>
</comment>
<accession>A0ABR3W2A3</accession>
<evidence type="ECO:0000313" key="6">
    <source>
        <dbReference type="EMBL" id="KAL1851341.1"/>
    </source>
</evidence>
<dbReference type="EC" id="3.1.1.-" evidence="4"/>
<dbReference type="PANTHER" id="PTHR43918:SF4">
    <property type="entry name" value="CARBOXYLIC ESTER HYDROLASE"/>
    <property type="match status" value="1"/>
</dbReference>
<dbReference type="Pfam" id="PF00135">
    <property type="entry name" value="COesterase"/>
    <property type="match status" value="1"/>
</dbReference>
<keyword evidence="7" id="KW-1185">Reference proteome</keyword>
<dbReference type="SUPFAM" id="SSF53474">
    <property type="entry name" value="alpha/beta-Hydrolases"/>
    <property type="match status" value="1"/>
</dbReference>
<keyword evidence="3" id="KW-1015">Disulfide bond</keyword>
<dbReference type="PROSITE" id="PS00122">
    <property type="entry name" value="CARBOXYLESTERASE_B_1"/>
    <property type="match status" value="1"/>
</dbReference>
<name>A0ABR3W2A3_9PEZI</name>
<proteinExistence type="inferred from homology"/>
<dbReference type="InterPro" id="IPR019826">
    <property type="entry name" value="Carboxylesterase_B_AS"/>
</dbReference>
<dbReference type="PRINTS" id="PR00878">
    <property type="entry name" value="CHOLNESTRASE"/>
</dbReference>
<organism evidence="6 7">
    <name type="scientific">Diaporthe australafricana</name>
    <dbReference type="NCBI Taxonomy" id="127596"/>
    <lineage>
        <taxon>Eukaryota</taxon>
        <taxon>Fungi</taxon>
        <taxon>Dikarya</taxon>
        <taxon>Ascomycota</taxon>
        <taxon>Pezizomycotina</taxon>
        <taxon>Sordariomycetes</taxon>
        <taxon>Sordariomycetidae</taxon>
        <taxon>Diaporthales</taxon>
        <taxon>Diaporthaceae</taxon>
        <taxon>Diaporthe</taxon>
    </lineage>
</organism>
<comment type="similarity">
    <text evidence="1 4">Belongs to the type-B carboxylesterase/lipase family.</text>
</comment>
<dbReference type="InterPro" id="IPR029058">
    <property type="entry name" value="AB_hydrolase_fold"/>
</dbReference>
<keyword evidence="2 4" id="KW-0378">Hydrolase</keyword>
<reference evidence="6 7" key="1">
    <citation type="journal article" date="2024" name="IMA Fungus">
        <title>IMA Genome - F19 : A genome assembly and annotation guide to empower mycologists, including annotated draft genome sequences of Ceratocystis pirilliformis, Diaporthe australafricana, Fusarium ophioides, Paecilomyces lecythidis, and Sporothrix stenoceras.</title>
        <authorList>
            <person name="Aylward J."/>
            <person name="Wilson A.M."/>
            <person name="Visagie C.M."/>
            <person name="Spraker J."/>
            <person name="Barnes I."/>
            <person name="Buitendag C."/>
            <person name="Ceriani C."/>
            <person name="Del Mar Angel L."/>
            <person name="du Plessis D."/>
            <person name="Fuchs T."/>
            <person name="Gasser K."/>
            <person name="Kramer D."/>
            <person name="Li W."/>
            <person name="Munsamy K."/>
            <person name="Piso A."/>
            <person name="Price J.L."/>
            <person name="Sonnekus B."/>
            <person name="Thomas C."/>
            <person name="van der Nest A."/>
            <person name="van Dijk A."/>
            <person name="van Heerden A."/>
            <person name="van Vuuren N."/>
            <person name="Yilmaz N."/>
            <person name="Duong T.A."/>
            <person name="van der Merwe N.A."/>
            <person name="Wingfield M.J."/>
            <person name="Wingfield B.D."/>
        </authorList>
    </citation>
    <scope>NUCLEOTIDE SEQUENCE [LARGE SCALE GENOMIC DNA]</scope>
    <source>
        <strain evidence="6 7">CMW 18300</strain>
    </source>
</reference>
<dbReference type="EMBL" id="JAWRVE010000174">
    <property type="protein sequence ID" value="KAL1851341.1"/>
    <property type="molecule type" value="Genomic_DNA"/>
</dbReference>
<dbReference type="Gene3D" id="3.40.50.1820">
    <property type="entry name" value="alpha/beta hydrolase"/>
    <property type="match status" value="2"/>
</dbReference>
<evidence type="ECO:0000256" key="3">
    <source>
        <dbReference type="ARBA" id="ARBA00023157"/>
    </source>
</evidence>
<sequence length="585" mass="60515">MKLTNYASQAPWVALMISHAHSALIPRAFDVGQAVTTTSGIIQGHAAADRAEVSEYLGIPYAQPPIGDLRFAAPEPFLSNSSFTAGSYGLMCMRNAASANYSMLTAAGYNLTPGAEEYLNTIQGQGNDMGEDCLTLNVWTKPQVGEKTKAVLLFIHGGGFQGGSSHNAYLTGQHIADEEDVVVVSINYRTNVFGFPGLQPSVANVAPNAGLLDQRLAVEWARDNVAAFGGDPTRITLFGQSAGSTSISTYGYAYASDPIAHGFITQSGTADSFGTPTPNSTASFQALAVLLGCSNTTTTTPEALSAAAACIRAQPADSVLAAIAQIPATTSTLGTFAPTADGTTAFPDYAPLTSAGAFAAVPRLHGSDADDGNSFALDFALLGLVLPRAYWAWHTLAFFGCPTAAEAEGMAVARDPDMPSWRYIYVADYPNLRLTVNPSLGAYHGAELNPLFGTSEALGGKDTPAEAATGRYMRSAWAAFAKDPSSGLSGEDFGWPTLPVGDEAEAEAQTVLLGLGNSTTAVFEASSVRDSACPSVNGVLEAIGGIGGLYMLALVLAPALEGIEDGDVIAVGEAILAVASQYAGK</sequence>
<feature type="domain" description="Carboxylesterase type B" evidence="5">
    <location>
        <begin position="34"/>
        <end position="376"/>
    </location>
</feature>
<dbReference type="InterPro" id="IPR002018">
    <property type="entry name" value="CarbesteraseB"/>
</dbReference>
<evidence type="ECO:0000256" key="1">
    <source>
        <dbReference type="ARBA" id="ARBA00005964"/>
    </source>
</evidence>
<evidence type="ECO:0000313" key="7">
    <source>
        <dbReference type="Proteomes" id="UP001583177"/>
    </source>
</evidence>
<evidence type="ECO:0000259" key="5">
    <source>
        <dbReference type="Pfam" id="PF00135"/>
    </source>
</evidence>
<dbReference type="InterPro" id="IPR050654">
    <property type="entry name" value="AChE-related_enzymes"/>
</dbReference>
<protein>
    <recommendedName>
        <fullName evidence="4">Carboxylic ester hydrolase</fullName>
        <ecNumber evidence="4">3.1.1.-</ecNumber>
    </recommendedName>
</protein>
<evidence type="ECO:0000256" key="4">
    <source>
        <dbReference type="RuleBase" id="RU361235"/>
    </source>
</evidence>
<dbReference type="PANTHER" id="PTHR43918">
    <property type="entry name" value="ACETYLCHOLINESTERASE"/>
    <property type="match status" value="1"/>
</dbReference>